<dbReference type="Proteomes" id="UP000326354">
    <property type="component" value="Chromosome"/>
</dbReference>
<dbReference type="Pfam" id="PF13360">
    <property type="entry name" value="PQQ_2"/>
    <property type="match status" value="1"/>
</dbReference>
<accession>A0A5S9IPM2</accession>
<dbReference type="SUPFAM" id="SSF50998">
    <property type="entry name" value="Quinoprotein alcohol dehydrogenase-like"/>
    <property type="match status" value="1"/>
</dbReference>
<dbReference type="PANTHER" id="PTHR34512:SF30">
    <property type="entry name" value="OUTER MEMBRANE PROTEIN ASSEMBLY FACTOR BAMB"/>
    <property type="match status" value="1"/>
</dbReference>
<evidence type="ECO:0000313" key="2">
    <source>
        <dbReference type="EMBL" id="BBM84840.1"/>
    </source>
</evidence>
<evidence type="ECO:0000259" key="1">
    <source>
        <dbReference type="Pfam" id="PF13360"/>
    </source>
</evidence>
<dbReference type="SMART" id="SM00564">
    <property type="entry name" value="PQQ"/>
    <property type="match status" value="3"/>
</dbReference>
<name>A0A5S9IPM2_UABAM</name>
<protein>
    <submittedName>
        <fullName evidence="2">Alcohol dehydrogenase</fullName>
    </submittedName>
</protein>
<dbReference type="OrthoDB" id="229752at2"/>
<proteinExistence type="predicted"/>
<organism evidence="2 3">
    <name type="scientific">Uabimicrobium amorphum</name>
    <dbReference type="NCBI Taxonomy" id="2596890"/>
    <lineage>
        <taxon>Bacteria</taxon>
        <taxon>Pseudomonadati</taxon>
        <taxon>Planctomycetota</taxon>
        <taxon>Candidatus Uabimicrobiia</taxon>
        <taxon>Candidatus Uabimicrobiales</taxon>
        <taxon>Candidatus Uabimicrobiaceae</taxon>
        <taxon>Candidatus Uabimicrobium</taxon>
    </lineage>
</organism>
<sequence length="395" mass="44291">MRYFILLIFITSITYTEDWPCWRGANGNGIAKVKGEAIAWSPLGLKEKWRIPLGVGYACLSVYKDKVYTLYGDNHFQYCIALDAKNGKEIWRHKIDYMYRAGRSESGPQSTPAVSDGKVYAISSKGELWCLDAQNGDEIWHYNIIAKFGGVVKSWGTCSSPLIYKDKLLFHVPERGAVAVSKLTGETIWNSGEEVGSYATPIMTNSNPPYTIFYTGSACLGVAPKDGQILWRYPWVTTGGANAAAPIFHKDKVFLSADYGKGSVVIQINNNSSVEEVWKNKKIRNHFSSCILWKEHLYGFHVRFLVCFDINTGEIKWKKRGFQKGMITGLSSGQAIILGEKGNMALIELSPEKYIEKGVHFPFPDSLCRTIPTVANGHIFVRNLQEVVCLDLREN</sequence>
<dbReference type="PANTHER" id="PTHR34512">
    <property type="entry name" value="CELL SURFACE PROTEIN"/>
    <property type="match status" value="1"/>
</dbReference>
<dbReference type="InterPro" id="IPR002372">
    <property type="entry name" value="PQQ_rpt_dom"/>
</dbReference>
<dbReference type="KEGG" id="uam:UABAM_03201"/>
<dbReference type="AlphaFoldDB" id="A0A5S9IPM2"/>
<reference evidence="2 3" key="1">
    <citation type="submission" date="2019-08" db="EMBL/GenBank/DDBJ databases">
        <title>Complete genome sequence of Candidatus Uab amorphum.</title>
        <authorList>
            <person name="Shiratori T."/>
            <person name="Suzuki S."/>
            <person name="Kakizawa Y."/>
            <person name="Ishida K."/>
        </authorList>
    </citation>
    <scope>NUCLEOTIDE SEQUENCE [LARGE SCALE GENOMIC DNA]</scope>
    <source>
        <strain evidence="2 3">SRT547</strain>
    </source>
</reference>
<dbReference type="RefSeq" id="WP_151968969.1">
    <property type="nucleotide sequence ID" value="NZ_AP019860.1"/>
</dbReference>
<dbReference type="InterPro" id="IPR015943">
    <property type="entry name" value="WD40/YVTN_repeat-like_dom_sf"/>
</dbReference>
<evidence type="ECO:0000313" key="3">
    <source>
        <dbReference type="Proteomes" id="UP000326354"/>
    </source>
</evidence>
<dbReference type="Gene3D" id="2.130.10.10">
    <property type="entry name" value="YVTN repeat-like/Quinoprotein amine dehydrogenase"/>
    <property type="match status" value="1"/>
</dbReference>
<dbReference type="InterPro" id="IPR011047">
    <property type="entry name" value="Quinoprotein_ADH-like_sf"/>
</dbReference>
<gene>
    <name evidence="2" type="ORF">UABAM_03201</name>
</gene>
<keyword evidence="3" id="KW-1185">Reference proteome</keyword>
<dbReference type="InterPro" id="IPR018391">
    <property type="entry name" value="PQQ_b-propeller_rpt"/>
</dbReference>
<dbReference type="EMBL" id="AP019860">
    <property type="protein sequence ID" value="BBM84840.1"/>
    <property type="molecule type" value="Genomic_DNA"/>
</dbReference>
<feature type="domain" description="Pyrrolo-quinoline quinone repeat" evidence="1">
    <location>
        <begin position="80"/>
        <end position="318"/>
    </location>
</feature>